<accession>A0AAW9WP51</accession>
<evidence type="ECO:0000259" key="3">
    <source>
        <dbReference type="Pfam" id="PF00694"/>
    </source>
</evidence>
<protein>
    <submittedName>
        <fullName evidence="4">3-isopropylmalate dehydratase small subunit</fullName>
        <ecNumber evidence="4">4.2.1.33</ecNumber>
    </submittedName>
</protein>
<dbReference type="Pfam" id="PF00694">
    <property type="entry name" value="Aconitase_C"/>
    <property type="match status" value="1"/>
</dbReference>
<reference evidence="4 5" key="1">
    <citation type="submission" date="2019-09" db="EMBL/GenBank/DDBJ databases">
        <title>Draft genome sequencing of Hungatella hathewayi 123Y-2.</title>
        <authorList>
            <person name="Lv Q."/>
            <person name="Li S."/>
        </authorList>
    </citation>
    <scope>NUCLEOTIDE SEQUENCE [LARGE SCALE GENOMIC DNA]</scope>
    <source>
        <strain evidence="4 5">123Y-2</strain>
    </source>
</reference>
<comment type="caution">
    <text evidence="4">The sequence shown here is derived from an EMBL/GenBank/DDBJ whole genome shotgun (WGS) entry which is preliminary data.</text>
</comment>
<dbReference type="PANTHER" id="PTHR43345">
    <property type="entry name" value="3-ISOPROPYLMALATE DEHYDRATASE SMALL SUBUNIT 2-RELATED-RELATED"/>
    <property type="match status" value="1"/>
</dbReference>
<dbReference type="InterPro" id="IPR050075">
    <property type="entry name" value="LeuD"/>
</dbReference>
<sequence>MRMNDKVFEIYPDNVAAEQIIHTKHVKALTPEGFREACMLDIDTDFHEKMERGKIMVAGRNFGCNSSREWAPASLKYSDVKLIIAESFSRIFFRSAINIGLLILECPGITEFCDPGDELEVDFSTGVVENKTKGAQISGMVLPEFLLDIMTAGGLMNKLEAEMEEKCHEGS</sequence>
<proteinExistence type="inferred from homology"/>
<name>A0AAW9WP51_9FIRM</name>
<feature type="domain" description="Aconitase A/isopropylmalate dehydratase small subunit swivel" evidence="3">
    <location>
        <begin position="43"/>
        <end position="106"/>
    </location>
</feature>
<dbReference type="GO" id="GO:0003861">
    <property type="term" value="F:3-isopropylmalate dehydratase activity"/>
    <property type="evidence" value="ECO:0007669"/>
    <property type="project" value="UniProtKB-EC"/>
</dbReference>
<evidence type="ECO:0000313" key="4">
    <source>
        <dbReference type="EMBL" id="MUB66742.1"/>
    </source>
</evidence>
<gene>
    <name evidence="4" type="primary">leuD</name>
    <name evidence="4" type="ORF">GNE07_27390</name>
</gene>
<evidence type="ECO:0000256" key="1">
    <source>
        <dbReference type="ARBA" id="ARBA00009869"/>
    </source>
</evidence>
<evidence type="ECO:0000313" key="5">
    <source>
        <dbReference type="Proteomes" id="UP000434223"/>
    </source>
</evidence>
<dbReference type="SUPFAM" id="SSF52016">
    <property type="entry name" value="LeuD/IlvD-like"/>
    <property type="match status" value="1"/>
</dbReference>
<dbReference type="Proteomes" id="UP000434223">
    <property type="component" value="Unassembled WGS sequence"/>
</dbReference>
<dbReference type="InterPro" id="IPR015928">
    <property type="entry name" value="Aconitase/3IPM_dehydase_swvl"/>
</dbReference>
<dbReference type="EC" id="4.2.1.33" evidence="4"/>
<dbReference type="InterPro" id="IPR000573">
    <property type="entry name" value="AconitaseA/IPMdHydase_ssu_swvl"/>
</dbReference>
<keyword evidence="2 4" id="KW-0456">Lyase</keyword>
<dbReference type="NCBIfam" id="TIGR02087">
    <property type="entry name" value="LEUD_arch"/>
    <property type="match status" value="1"/>
</dbReference>
<dbReference type="AlphaFoldDB" id="A0AAW9WP51"/>
<dbReference type="InterPro" id="IPR011827">
    <property type="entry name" value="LeuD_type2/HacB/DmdB"/>
</dbReference>
<dbReference type="EMBL" id="WNME01000032">
    <property type="protein sequence ID" value="MUB66742.1"/>
    <property type="molecule type" value="Genomic_DNA"/>
</dbReference>
<dbReference type="PANTHER" id="PTHR43345:SF2">
    <property type="entry name" value="3-ISOPROPYLMALATE DEHYDRATASE SMALL SUBUNIT 1"/>
    <property type="match status" value="1"/>
</dbReference>
<dbReference type="Gene3D" id="3.20.19.10">
    <property type="entry name" value="Aconitase, domain 4"/>
    <property type="match status" value="1"/>
</dbReference>
<evidence type="ECO:0000256" key="2">
    <source>
        <dbReference type="ARBA" id="ARBA00023239"/>
    </source>
</evidence>
<organism evidence="4 5">
    <name type="scientific">Hungatella hathewayi</name>
    <dbReference type="NCBI Taxonomy" id="154046"/>
    <lineage>
        <taxon>Bacteria</taxon>
        <taxon>Bacillati</taxon>
        <taxon>Bacillota</taxon>
        <taxon>Clostridia</taxon>
        <taxon>Lachnospirales</taxon>
        <taxon>Lachnospiraceae</taxon>
        <taxon>Hungatella</taxon>
    </lineage>
</organism>
<comment type="similarity">
    <text evidence="1">Belongs to the LeuD family. LeuD type 2 subfamily.</text>
</comment>